<keyword evidence="2" id="KW-1185">Reference proteome</keyword>
<accession>A0A9D4VKV2</accession>
<dbReference type="Proteomes" id="UP001058974">
    <property type="component" value="Chromosome 7"/>
</dbReference>
<dbReference type="PROSITE" id="PS00141">
    <property type="entry name" value="ASP_PROTEASE"/>
    <property type="match status" value="1"/>
</dbReference>
<dbReference type="EMBL" id="JAMSHJ010000007">
    <property type="protein sequence ID" value="KAI5384769.1"/>
    <property type="molecule type" value="Genomic_DNA"/>
</dbReference>
<dbReference type="AlphaFoldDB" id="A0A9D4VKV2"/>
<dbReference type="PANTHER" id="PTHR33240:SF15">
    <property type="entry name" value="GAG-PRO-LIKE PROTEIN"/>
    <property type="match status" value="1"/>
</dbReference>
<dbReference type="InterPro" id="IPR001969">
    <property type="entry name" value="Aspartic_peptidase_AS"/>
</dbReference>
<evidence type="ECO:0000313" key="1">
    <source>
        <dbReference type="EMBL" id="KAI5384769.1"/>
    </source>
</evidence>
<dbReference type="InterPro" id="IPR021109">
    <property type="entry name" value="Peptidase_aspartic_dom_sf"/>
</dbReference>
<gene>
    <name evidence="1" type="ORF">KIW84_071674</name>
</gene>
<dbReference type="CDD" id="cd00303">
    <property type="entry name" value="retropepsin_like"/>
    <property type="match status" value="1"/>
</dbReference>
<reference evidence="1 2" key="1">
    <citation type="journal article" date="2022" name="Nat. Genet.">
        <title>Improved pea reference genome and pan-genome highlight genomic features and evolutionary characteristics.</title>
        <authorList>
            <person name="Yang T."/>
            <person name="Liu R."/>
            <person name="Luo Y."/>
            <person name="Hu S."/>
            <person name="Wang D."/>
            <person name="Wang C."/>
            <person name="Pandey M.K."/>
            <person name="Ge S."/>
            <person name="Xu Q."/>
            <person name="Li N."/>
            <person name="Li G."/>
            <person name="Huang Y."/>
            <person name="Saxena R.K."/>
            <person name="Ji Y."/>
            <person name="Li M."/>
            <person name="Yan X."/>
            <person name="He Y."/>
            <person name="Liu Y."/>
            <person name="Wang X."/>
            <person name="Xiang C."/>
            <person name="Varshney R.K."/>
            <person name="Ding H."/>
            <person name="Gao S."/>
            <person name="Zong X."/>
        </authorList>
    </citation>
    <scope>NUCLEOTIDE SEQUENCE [LARGE SCALE GENOMIC DNA]</scope>
    <source>
        <strain evidence="1 2">cv. Zhongwan 6</strain>
    </source>
</reference>
<comment type="caution">
    <text evidence="1">The sequence shown here is derived from an EMBL/GenBank/DDBJ whole genome shotgun (WGS) entry which is preliminary data.</text>
</comment>
<dbReference type="GO" id="GO:0006508">
    <property type="term" value="P:proteolysis"/>
    <property type="evidence" value="ECO:0007669"/>
    <property type="project" value="InterPro"/>
</dbReference>
<protein>
    <submittedName>
        <fullName evidence="1">Uncharacterized protein</fullName>
    </submittedName>
</protein>
<dbReference type="GO" id="GO:0004190">
    <property type="term" value="F:aspartic-type endopeptidase activity"/>
    <property type="evidence" value="ECO:0007669"/>
    <property type="project" value="InterPro"/>
</dbReference>
<dbReference type="SUPFAM" id="SSF50630">
    <property type="entry name" value="Acid proteases"/>
    <property type="match status" value="1"/>
</dbReference>
<proteinExistence type="predicted"/>
<dbReference type="PANTHER" id="PTHR33240">
    <property type="entry name" value="OS08G0508500 PROTEIN"/>
    <property type="match status" value="1"/>
</dbReference>
<dbReference type="Gene3D" id="2.40.70.10">
    <property type="entry name" value="Acid Proteases"/>
    <property type="match status" value="1"/>
</dbReference>
<evidence type="ECO:0000313" key="2">
    <source>
        <dbReference type="Proteomes" id="UP001058974"/>
    </source>
</evidence>
<organism evidence="1 2">
    <name type="scientific">Pisum sativum</name>
    <name type="common">Garden pea</name>
    <name type="synonym">Lathyrus oleraceus</name>
    <dbReference type="NCBI Taxonomy" id="3888"/>
    <lineage>
        <taxon>Eukaryota</taxon>
        <taxon>Viridiplantae</taxon>
        <taxon>Streptophyta</taxon>
        <taxon>Embryophyta</taxon>
        <taxon>Tracheophyta</taxon>
        <taxon>Spermatophyta</taxon>
        <taxon>Magnoliopsida</taxon>
        <taxon>eudicotyledons</taxon>
        <taxon>Gunneridae</taxon>
        <taxon>Pentapetalae</taxon>
        <taxon>rosids</taxon>
        <taxon>fabids</taxon>
        <taxon>Fabales</taxon>
        <taxon>Fabaceae</taxon>
        <taxon>Papilionoideae</taxon>
        <taxon>50 kb inversion clade</taxon>
        <taxon>NPAAA clade</taxon>
        <taxon>Hologalegina</taxon>
        <taxon>IRL clade</taxon>
        <taxon>Fabeae</taxon>
        <taxon>Lathyrus</taxon>
    </lineage>
</organism>
<sequence>MSFCDADLPEEGKDHNLALHISMNCKDDALSNVLVDTGSSLNLLPKSTLAKLSYQGPPMGQSGVVVKAFDGSRKTVIGEVELPIKIGPSDFHITFQVMDIHPSYSCLLGRPWIHEAGAVTSTLHQKLKFVKNKKLVVVGGEKALLVSHLYSFSYIDVEDEVGMPFQALSIAEPSKKGPSSFASCSTSNLHLLLSEELGQTGQEISQSSKQVQFSLKQGPGVGPTCSHDLGIHLKCFGQGLDVQKSSVNAQFARNPKKSNLVNCVAWLTCLEPFWKTWPVTWPGNCLKSSLRGNVCDCLPLSLHRVKDLLSEEAIGRTQGICNLSPAILCVICFAHTTVLMHCRYKPKILYKCTARDKSCEVSSSPTFHQLHLSPSMARLRANTTQFQWCGLLPVQVMIRIGLLPVQAGDELISPGALFLFPPFVFNPSVCVVVCLEADVSLSSGIRVPVWVCFGSDADVSPVSGIQAPRLLLPVFVCVRVSRATNALILLRPRRYVCIGCDILASMCRFPSPNYFDSDVYA</sequence>
<name>A0A9D4VKV2_PEA</name>
<dbReference type="Gramene" id="Psat07G0167400-T1">
    <property type="protein sequence ID" value="KAI5384769.1"/>
    <property type="gene ID" value="KIW84_071674"/>
</dbReference>